<evidence type="ECO:0000313" key="1">
    <source>
        <dbReference type="EMBL" id="KAJ7657957.1"/>
    </source>
</evidence>
<reference evidence="1" key="1">
    <citation type="submission" date="2023-03" db="EMBL/GenBank/DDBJ databases">
        <title>Massive genome expansion in bonnet fungi (Mycena s.s.) driven by repeated elements and novel gene families across ecological guilds.</title>
        <authorList>
            <consortium name="Lawrence Berkeley National Laboratory"/>
            <person name="Harder C.B."/>
            <person name="Miyauchi S."/>
            <person name="Viragh M."/>
            <person name="Kuo A."/>
            <person name="Thoen E."/>
            <person name="Andreopoulos B."/>
            <person name="Lu D."/>
            <person name="Skrede I."/>
            <person name="Drula E."/>
            <person name="Henrissat B."/>
            <person name="Morin E."/>
            <person name="Kohler A."/>
            <person name="Barry K."/>
            <person name="LaButti K."/>
            <person name="Morin E."/>
            <person name="Salamov A."/>
            <person name="Lipzen A."/>
            <person name="Mereny Z."/>
            <person name="Hegedus B."/>
            <person name="Baldrian P."/>
            <person name="Stursova M."/>
            <person name="Weitz H."/>
            <person name="Taylor A."/>
            <person name="Grigoriev I.V."/>
            <person name="Nagy L.G."/>
            <person name="Martin F."/>
            <person name="Kauserud H."/>
        </authorList>
    </citation>
    <scope>NUCLEOTIDE SEQUENCE</scope>
    <source>
        <strain evidence="1">CBHHK067</strain>
    </source>
</reference>
<comment type="caution">
    <text evidence="1">The sequence shown here is derived from an EMBL/GenBank/DDBJ whole genome shotgun (WGS) entry which is preliminary data.</text>
</comment>
<gene>
    <name evidence="1" type="ORF">B0H17DRAFT_1213352</name>
</gene>
<dbReference type="Proteomes" id="UP001221757">
    <property type="component" value="Unassembled WGS sequence"/>
</dbReference>
<dbReference type="AlphaFoldDB" id="A0AAD7CQ72"/>
<organism evidence="1 2">
    <name type="scientific">Mycena rosella</name>
    <name type="common">Pink bonnet</name>
    <name type="synonym">Agaricus rosellus</name>
    <dbReference type="NCBI Taxonomy" id="1033263"/>
    <lineage>
        <taxon>Eukaryota</taxon>
        <taxon>Fungi</taxon>
        <taxon>Dikarya</taxon>
        <taxon>Basidiomycota</taxon>
        <taxon>Agaricomycotina</taxon>
        <taxon>Agaricomycetes</taxon>
        <taxon>Agaricomycetidae</taxon>
        <taxon>Agaricales</taxon>
        <taxon>Marasmiineae</taxon>
        <taxon>Mycenaceae</taxon>
        <taxon>Mycena</taxon>
    </lineage>
</organism>
<evidence type="ECO:0000313" key="2">
    <source>
        <dbReference type="Proteomes" id="UP001221757"/>
    </source>
</evidence>
<dbReference type="EMBL" id="JARKIE010000285">
    <property type="protein sequence ID" value="KAJ7657957.1"/>
    <property type="molecule type" value="Genomic_DNA"/>
</dbReference>
<proteinExistence type="predicted"/>
<sequence length="98" mass="10282">MLIEIDDADTALLFASLPCTSNTSQPHDDRAAALLCLRQTIAAEAQRTNMRWVLVDEDIEMAVASSPSGVLPTSHVAAAAISAPPRTALPIATQAPCL</sequence>
<accession>A0AAD7CQ72</accession>
<protein>
    <submittedName>
        <fullName evidence="1">Uncharacterized protein</fullName>
    </submittedName>
</protein>
<name>A0AAD7CQ72_MYCRO</name>
<keyword evidence="2" id="KW-1185">Reference proteome</keyword>